<evidence type="ECO:0000313" key="4">
    <source>
        <dbReference type="Proteomes" id="UP001527181"/>
    </source>
</evidence>
<evidence type="ECO:0000313" key="2">
    <source>
        <dbReference type="EMBL" id="NOJ74085.1"/>
    </source>
</evidence>
<dbReference type="Proteomes" id="UP001527181">
    <property type="component" value="Unassembled WGS sequence"/>
</dbReference>
<comment type="caution">
    <text evidence="2">The sequence shown here is derived from an EMBL/GenBank/DDBJ whole genome shotgun (WGS) entry which is preliminary data.</text>
</comment>
<proteinExistence type="predicted"/>
<sequence>MYFELKATVMLKQSGHYLEWPERISAWIGRVSLHDPMLKHSHYETAYKHYVYGAPYPRENDGIYKKGKVYVIEIRSSIEQTLRRISAALQIESGDDYLELLAVSSVNSKRLTHITELTTVTPAIVTIDNKPWVPGGDIELLLKQVHANAEKKRNSLFPDEPIRLDYYFAEGIQILNGKPIAYCYKGRKLLGNKFRLFIREDPWSQQLAHIVLGSGAAEKGAILGAGFCLAKGLN</sequence>
<accession>A0AAP7A1R9</accession>
<keyword evidence="4" id="KW-1185">Reference proteome</keyword>
<gene>
    <name evidence="2" type="ORF">HMI46_26610</name>
    <name evidence="1" type="ORF">M5X12_05435</name>
</gene>
<dbReference type="Proteomes" id="UP000552038">
    <property type="component" value="Unassembled WGS sequence"/>
</dbReference>
<reference evidence="2 3" key="1">
    <citation type="submission" date="2020-05" db="EMBL/GenBank/DDBJ databases">
        <title>Whole genome sequencing and identification of novel metabolites from Paenibacillus alvei strain JR949.</title>
        <authorList>
            <person name="Rajendhran J."/>
            <person name="Sree Pranav P."/>
            <person name="Mahalakshmi B."/>
            <person name="Karthikeyan R."/>
        </authorList>
    </citation>
    <scope>NUCLEOTIDE SEQUENCE [LARGE SCALE GENOMIC DNA]</scope>
    <source>
        <strain evidence="2 3">JR949</strain>
    </source>
</reference>
<dbReference type="AlphaFoldDB" id="A0AAP7A1R9"/>
<dbReference type="EMBL" id="JAMDNP010000006">
    <property type="protein sequence ID" value="MCY9760020.1"/>
    <property type="molecule type" value="Genomic_DNA"/>
</dbReference>
<dbReference type="RefSeq" id="WP_171419973.1">
    <property type="nucleotide sequence ID" value="NZ_JABFOR010000076.1"/>
</dbReference>
<dbReference type="GeneID" id="94489408"/>
<name>A0AAP7A1R9_PAEAL</name>
<reference evidence="1 4" key="2">
    <citation type="submission" date="2022-05" db="EMBL/GenBank/DDBJ databases">
        <title>Genome Sequencing of Bee-Associated Microbes.</title>
        <authorList>
            <person name="Dunlap C."/>
        </authorList>
    </citation>
    <scope>NUCLEOTIDE SEQUENCE [LARGE SCALE GENOMIC DNA]</scope>
    <source>
        <strain evidence="1 4">NRRL B-04010</strain>
    </source>
</reference>
<organism evidence="2 3">
    <name type="scientific">Paenibacillus alvei</name>
    <name type="common">Bacillus alvei</name>
    <dbReference type="NCBI Taxonomy" id="44250"/>
    <lineage>
        <taxon>Bacteria</taxon>
        <taxon>Bacillati</taxon>
        <taxon>Bacillota</taxon>
        <taxon>Bacilli</taxon>
        <taxon>Bacillales</taxon>
        <taxon>Paenibacillaceae</taxon>
        <taxon>Paenibacillus</taxon>
    </lineage>
</organism>
<evidence type="ECO:0000313" key="3">
    <source>
        <dbReference type="Proteomes" id="UP000552038"/>
    </source>
</evidence>
<protein>
    <submittedName>
        <fullName evidence="2">CRISPR-associated protein Cas6</fullName>
    </submittedName>
</protein>
<evidence type="ECO:0000313" key="1">
    <source>
        <dbReference type="EMBL" id="MCY9760020.1"/>
    </source>
</evidence>
<dbReference type="EMBL" id="JABFOR010000076">
    <property type="protein sequence ID" value="NOJ74085.1"/>
    <property type="molecule type" value="Genomic_DNA"/>
</dbReference>